<dbReference type="Proteomes" id="UP000661280">
    <property type="component" value="Chromosome 6"/>
</dbReference>
<proteinExistence type="predicted"/>
<gene>
    <name evidence="1" type="ORF">AKAW2_60458S</name>
</gene>
<accession>A0A7R7X3I1</accession>
<dbReference type="GeneID" id="64963515"/>
<dbReference type="RefSeq" id="XP_041545956.1">
    <property type="nucleotide sequence ID" value="XM_041692586.1"/>
</dbReference>
<dbReference type="AlphaFoldDB" id="A0A7R7X3I1"/>
<name>A0A7R7X3I1_ASPKA</name>
<evidence type="ECO:0000313" key="1">
    <source>
        <dbReference type="EMBL" id="BCS02194.1"/>
    </source>
</evidence>
<keyword evidence="2" id="KW-1185">Reference proteome</keyword>
<sequence length="52" mass="6154">MDFVYLHGNKFAFLRSGRHEAQAKAGEEGIDYPPYAQPDRIDPRWLNRTFRD</sequence>
<evidence type="ECO:0000313" key="2">
    <source>
        <dbReference type="Proteomes" id="UP000661280"/>
    </source>
</evidence>
<dbReference type="EMBL" id="AP024430">
    <property type="protein sequence ID" value="BCS02194.1"/>
    <property type="molecule type" value="Genomic_DNA"/>
</dbReference>
<protein>
    <submittedName>
        <fullName evidence="1">Uncharacterized protein</fullName>
    </submittedName>
</protein>
<reference evidence="1" key="2">
    <citation type="submission" date="2021-02" db="EMBL/GenBank/DDBJ databases">
        <title>Aspergillus luchuensis mut. kawachii IFO 4304 genome sequence.</title>
        <authorList>
            <person name="Mori K."/>
            <person name="Kadooka C."/>
            <person name="Goto M."/>
            <person name="Futagami T."/>
        </authorList>
    </citation>
    <scope>NUCLEOTIDE SEQUENCE</scope>
    <source>
        <strain evidence="1">IFO 4308</strain>
    </source>
</reference>
<dbReference type="KEGG" id="aluc:AKAW2_60458S"/>
<reference evidence="1" key="1">
    <citation type="submission" date="2021-01" db="EMBL/GenBank/DDBJ databases">
        <authorList>
            <consortium name="Aspergillus luchuensis mut. kawachii IFO 4304 genome sequencing consortium"/>
            <person name="Kazuki M."/>
            <person name="Futagami T."/>
        </authorList>
    </citation>
    <scope>NUCLEOTIDE SEQUENCE</scope>
    <source>
        <strain evidence="1">IFO 4308</strain>
    </source>
</reference>
<organism evidence="1 2">
    <name type="scientific">Aspergillus kawachii</name>
    <name type="common">White koji mold</name>
    <name type="synonym">Aspergillus awamori var. kawachi</name>
    <dbReference type="NCBI Taxonomy" id="1069201"/>
    <lineage>
        <taxon>Eukaryota</taxon>
        <taxon>Fungi</taxon>
        <taxon>Dikarya</taxon>
        <taxon>Ascomycota</taxon>
        <taxon>Pezizomycotina</taxon>
        <taxon>Eurotiomycetes</taxon>
        <taxon>Eurotiomycetidae</taxon>
        <taxon>Eurotiales</taxon>
        <taxon>Aspergillaceae</taxon>
        <taxon>Aspergillus</taxon>
        <taxon>Aspergillus subgen. Circumdati</taxon>
    </lineage>
</organism>